<dbReference type="KEGG" id="arf:AR1Y2_3475"/>
<dbReference type="AlphaFoldDB" id="A0A4P8IP09"/>
<accession>A0A4P8IP09</accession>
<evidence type="ECO:0000313" key="3">
    <source>
        <dbReference type="Proteomes" id="UP000298653"/>
    </source>
</evidence>
<proteinExistence type="predicted"/>
<keyword evidence="3" id="KW-1185">Reference proteome</keyword>
<dbReference type="Proteomes" id="UP000298653">
    <property type="component" value="Chromosome"/>
</dbReference>
<gene>
    <name evidence="2" type="ORF">AR1Y2_3475</name>
</gene>
<feature type="domain" description="DUF6603" evidence="1">
    <location>
        <begin position="200"/>
        <end position="663"/>
    </location>
</feature>
<name>A0A4P8IP09_9FIRM</name>
<dbReference type="EMBL" id="CP040058">
    <property type="protein sequence ID" value="QCP36929.1"/>
    <property type="molecule type" value="Genomic_DNA"/>
</dbReference>
<reference evidence="2 3" key="1">
    <citation type="submission" date="2019-05" db="EMBL/GenBank/DDBJ databases">
        <title>Complete genome sequencing of Anaerostipes rhamnosivorans.</title>
        <authorList>
            <person name="Bui T.P.N."/>
            <person name="de Vos W.M."/>
        </authorList>
    </citation>
    <scope>NUCLEOTIDE SEQUENCE [LARGE SCALE GENOMIC DNA]</scope>
    <source>
        <strain evidence="2 3">1y2</strain>
    </source>
</reference>
<dbReference type="Pfam" id="PF20248">
    <property type="entry name" value="DUF6603"/>
    <property type="match status" value="1"/>
</dbReference>
<sequence length="921" mass="102863">MAEEAKLQAALQTRVQIAGEPFRASIVYGEDGLCLGAGWENKKYHKLSLSDMVKSLSVSLPEFLNWELELGRAGVMYKAGPKQIFMEISTTENQRLVFAAKMKEEIYSLRLYPEISCKLHDLPVMGKYLGEQDTIKVHYMQASYQKQGGLQGQCLIEARFSGIAYKFGDEEVKPPEQAIEEPKPPVPSKEEKSSIHWMELNKKIGPCFVKRVGGVFKDGAIQVCLDAGITLSVLTLTFMELSLAIKPGPKFEFRFGLKGMAVTVKKSPLMISGGLYVAKPGRLYNGELTVAFEKFSFLALGSYGLTEKTDKPSFFVYLMLDYAFGGPPCFYITGLCAGFGLNRRIRIPELSGVREFPFVAAARGTSKTLKPGTGAADALTTLSDHIEPCEGMNFLTAGIKFTSFGMVESVVIVNVEFGTKFEISLLGTSEISLPPKSADPVVYGCLNLRAVFSPDDGILLIEGAMSNDSYLFSKDARLTGGFAFYSWFKGMYAGDFVLSVGGYHPSFNRGHYPAVDRVGLNWKISEHLELIGEAYFALTPNCLMAGGKLELNYHIGKLKAWCHAFADFLIQWKPFHYDISIGVSVGASYRLDLWFIHKTFKIELGADLHLWGPEFSGTAHIKWFIISFTIHFNQGSQNEPPKLDWKTFRQEFLPDFDGGITGDLSASDVNEKNGKAVKLARLNAAAGYLGKKQIGGRACHYISARQFQLEIETAVPVNKVQMNGGVKEHKDLGLGVYPMGLSSLDALLEIHFYRYQSDGSKKECEIKETPLYKNVPRALWNPEKPDMNQDMIRDACMGISVCGGDKTGHCIPPDLGGKQRWYRLSQLLENERYECPVHYVWEPVNSIGEKDFEGDDMAETMVRNHKRKTWLLELSEYGVRTEGQIQTEHFAEHLQELLLAPVEKRKTGCREHKKEGGRLWT</sequence>
<dbReference type="RefSeq" id="WP_137330082.1">
    <property type="nucleotide sequence ID" value="NZ_CP040058.1"/>
</dbReference>
<dbReference type="OrthoDB" id="535891at2"/>
<protein>
    <submittedName>
        <fullName evidence="2">Putative transcriptional activator SRCAP-like protein</fullName>
    </submittedName>
</protein>
<evidence type="ECO:0000313" key="2">
    <source>
        <dbReference type="EMBL" id="QCP36929.1"/>
    </source>
</evidence>
<dbReference type="InterPro" id="IPR046538">
    <property type="entry name" value="DUF6603"/>
</dbReference>
<organism evidence="2 3">
    <name type="scientific">Anaerostipes rhamnosivorans</name>
    <dbReference type="NCBI Taxonomy" id="1229621"/>
    <lineage>
        <taxon>Bacteria</taxon>
        <taxon>Bacillati</taxon>
        <taxon>Bacillota</taxon>
        <taxon>Clostridia</taxon>
        <taxon>Lachnospirales</taxon>
        <taxon>Lachnospiraceae</taxon>
        <taxon>Anaerostipes</taxon>
    </lineage>
</organism>
<evidence type="ECO:0000259" key="1">
    <source>
        <dbReference type="Pfam" id="PF20248"/>
    </source>
</evidence>